<dbReference type="GO" id="GO:0004497">
    <property type="term" value="F:monooxygenase activity"/>
    <property type="evidence" value="ECO:0007669"/>
    <property type="project" value="UniProtKB-KW"/>
</dbReference>
<keyword evidence="8" id="KW-1185">Reference proteome</keyword>
<dbReference type="AlphaFoldDB" id="A0A409WT42"/>
<keyword evidence="4 5" id="KW-0408">Iron</keyword>
<evidence type="ECO:0000256" key="3">
    <source>
        <dbReference type="ARBA" id="ARBA00023002"/>
    </source>
</evidence>
<dbReference type="STRING" id="181874.A0A409WT42"/>
<dbReference type="PROSITE" id="PS00086">
    <property type="entry name" value="CYTOCHROME_P450"/>
    <property type="match status" value="1"/>
</dbReference>
<reference evidence="7 8" key="1">
    <citation type="journal article" date="2018" name="Evol. Lett.">
        <title>Horizontal gene cluster transfer increased hallucinogenic mushroom diversity.</title>
        <authorList>
            <person name="Reynolds H.T."/>
            <person name="Vijayakumar V."/>
            <person name="Gluck-Thaler E."/>
            <person name="Korotkin H.B."/>
            <person name="Matheny P.B."/>
            <person name="Slot J.C."/>
        </authorList>
    </citation>
    <scope>NUCLEOTIDE SEQUENCE [LARGE SCALE GENOMIC DNA]</scope>
    <source>
        <strain evidence="7 8">2629</strain>
    </source>
</reference>
<comment type="caution">
    <text evidence="7">The sequence shown here is derived from an EMBL/GenBank/DDBJ whole genome shotgun (WGS) entry which is preliminary data.</text>
</comment>
<comment type="similarity">
    <text evidence="1 5">Belongs to the cytochrome P450 family.</text>
</comment>
<keyword evidence="3 5" id="KW-0560">Oxidoreductase</keyword>
<dbReference type="InParanoid" id="A0A409WT42"/>
<dbReference type="PANTHER" id="PTHR24296">
    <property type="entry name" value="CYTOCHROME P450"/>
    <property type="match status" value="1"/>
</dbReference>
<evidence type="ECO:0000256" key="5">
    <source>
        <dbReference type="RuleBase" id="RU000461"/>
    </source>
</evidence>
<feature type="transmembrane region" description="Helical" evidence="6">
    <location>
        <begin position="6"/>
        <end position="23"/>
    </location>
</feature>
<keyword evidence="6" id="KW-1133">Transmembrane helix</keyword>
<dbReference type="InterPro" id="IPR001128">
    <property type="entry name" value="Cyt_P450"/>
</dbReference>
<dbReference type="GO" id="GO:0006629">
    <property type="term" value="P:lipid metabolic process"/>
    <property type="evidence" value="ECO:0007669"/>
    <property type="project" value="UniProtKB-ARBA"/>
</dbReference>
<evidence type="ECO:0000256" key="6">
    <source>
        <dbReference type="SAM" id="Phobius"/>
    </source>
</evidence>
<evidence type="ECO:0000256" key="4">
    <source>
        <dbReference type="ARBA" id="ARBA00023004"/>
    </source>
</evidence>
<dbReference type="Gene3D" id="1.10.630.10">
    <property type="entry name" value="Cytochrome P450"/>
    <property type="match status" value="2"/>
</dbReference>
<dbReference type="GO" id="GO:0005506">
    <property type="term" value="F:iron ion binding"/>
    <property type="evidence" value="ECO:0007669"/>
    <property type="project" value="InterPro"/>
</dbReference>
<keyword evidence="5" id="KW-0349">Heme</keyword>
<dbReference type="OrthoDB" id="1470350at2759"/>
<dbReference type="Pfam" id="PF00067">
    <property type="entry name" value="p450"/>
    <property type="match status" value="2"/>
</dbReference>
<evidence type="ECO:0000256" key="1">
    <source>
        <dbReference type="ARBA" id="ARBA00010617"/>
    </source>
</evidence>
<organism evidence="7 8">
    <name type="scientific">Panaeolus cyanescens</name>
    <dbReference type="NCBI Taxonomy" id="181874"/>
    <lineage>
        <taxon>Eukaryota</taxon>
        <taxon>Fungi</taxon>
        <taxon>Dikarya</taxon>
        <taxon>Basidiomycota</taxon>
        <taxon>Agaricomycotina</taxon>
        <taxon>Agaricomycetes</taxon>
        <taxon>Agaricomycetidae</taxon>
        <taxon>Agaricales</taxon>
        <taxon>Agaricineae</taxon>
        <taxon>Galeropsidaceae</taxon>
        <taxon>Panaeolus</taxon>
    </lineage>
</organism>
<gene>
    <name evidence="7" type="ORF">CVT24_003123</name>
</gene>
<dbReference type="GO" id="GO:0020037">
    <property type="term" value="F:heme binding"/>
    <property type="evidence" value="ECO:0007669"/>
    <property type="project" value="InterPro"/>
</dbReference>
<dbReference type="InterPro" id="IPR036396">
    <property type="entry name" value="Cyt_P450_sf"/>
</dbReference>
<dbReference type="SUPFAM" id="SSF48264">
    <property type="entry name" value="Cytochrome P450"/>
    <property type="match status" value="1"/>
</dbReference>
<keyword evidence="6" id="KW-0812">Transmembrane</keyword>
<evidence type="ECO:0008006" key="9">
    <source>
        <dbReference type="Google" id="ProtNLM"/>
    </source>
</evidence>
<evidence type="ECO:0000313" key="8">
    <source>
        <dbReference type="Proteomes" id="UP000284842"/>
    </source>
</evidence>
<protein>
    <recommendedName>
        <fullName evidence="9">Cytochrome P450</fullName>
    </recommendedName>
</protein>
<dbReference type="Proteomes" id="UP000284842">
    <property type="component" value="Unassembled WGS sequence"/>
</dbReference>
<accession>A0A409WT42</accession>
<proteinExistence type="inferred from homology"/>
<evidence type="ECO:0000256" key="2">
    <source>
        <dbReference type="ARBA" id="ARBA00022723"/>
    </source>
</evidence>
<evidence type="ECO:0000313" key="7">
    <source>
        <dbReference type="EMBL" id="PPQ81693.1"/>
    </source>
</evidence>
<dbReference type="EMBL" id="NHTK01005249">
    <property type="protein sequence ID" value="PPQ81693.1"/>
    <property type="molecule type" value="Genomic_DNA"/>
</dbReference>
<keyword evidence="2 5" id="KW-0479">Metal-binding</keyword>
<keyword evidence="5" id="KW-0503">Monooxygenase</keyword>
<sequence>MTQPVSLNWIPVGLTILAIFLFFRSRRRSLSYLRGPPRNSKLFGRELDLLFQQDVGDLEFKWVEEYGTAFPVPNCYGQDTLFICDPRALQYVLHTSEYKYPRPADLKFLLKGFLGSGIIYSEDATHQRQRKILNPAFSGEHLRQFLTDFQAHTNRLVRHIDDQLTHGKDTIDMAKLLPKITLDIIGDTGFRYRFGALEDEITELSHKFLHLFDDSKRITKYQLLSNALRRYLPPFVSEMTRLAPTKEELRFADFHQASSKLAEAIINQKGRDLVDPARGTDILDILREQMFPAAIESGVGVNFNITVTDRSNNSEDPNKRMSDHEVFSQLASRNHGVYDWMAALRTVLPQIWGKDANEWNPSRFLDIDSREQTAVGPFFNLGTFSAGPKSCLGFRFGVTEVRAIIVGLLEAFEFFLPEGGLELQKLPGGGILHPMVRGKLHEGPSLPLVVKPRQAVM</sequence>
<keyword evidence="6" id="KW-0472">Membrane</keyword>
<dbReference type="InterPro" id="IPR017972">
    <property type="entry name" value="Cyt_P450_CS"/>
</dbReference>
<dbReference type="GO" id="GO:0016705">
    <property type="term" value="F:oxidoreductase activity, acting on paired donors, with incorporation or reduction of molecular oxygen"/>
    <property type="evidence" value="ECO:0007669"/>
    <property type="project" value="InterPro"/>
</dbReference>
<name>A0A409WT42_9AGAR</name>